<dbReference type="FunCoup" id="A0A1B4XGB2">
    <property type="interactions" value="302"/>
</dbReference>
<dbReference type="NCBIfam" id="TIGR03317">
    <property type="entry name" value="ygfZ_signature"/>
    <property type="match status" value="1"/>
</dbReference>
<accession>A0A1B4XGB2</accession>
<evidence type="ECO:0000259" key="2">
    <source>
        <dbReference type="Pfam" id="PF01571"/>
    </source>
</evidence>
<feature type="domain" description="GCVT N-terminal" evidence="2">
    <location>
        <begin position="27"/>
        <end position="239"/>
    </location>
</feature>
<dbReference type="InterPro" id="IPR006222">
    <property type="entry name" value="GCVT_N"/>
</dbReference>
<dbReference type="PIRSF" id="PIRSF006487">
    <property type="entry name" value="GcvT"/>
    <property type="match status" value="1"/>
</dbReference>
<dbReference type="InterPro" id="IPR045179">
    <property type="entry name" value="YgfZ/GcvT"/>
</dbReference>
<dbReference type="RefSeq" id="WP_172425968.1">
    <property type="nucleotide sequence ID" value="NZ_AP014879.1"/>
</dbReference>
<feature type="binding site" evidence="1">
    <location>
        <position position="182"/>
    </location>
    <ligand>
        <name>substrate</name>
    </ligand>
</feature>
<dbReference type="PANTHER" id="PTHR22602">
    <property type="entry name" value="TRANSFERASE CAF17, MITOCHONDRIAL-RELATED"/>
    <property type="match status" value="1"/>
</dbReference>
<protein>
    <submittedName>
        <fullName evidence="3">Glycine cleavage system protein T</fullName>
    </submittedName>
</protein>
<keyword evidence="4" id="KW-1185">Reference proteome</keyword>
<dbReference type="SUPFAM" id="SSF101790">
    <property type="entry name" value="Aminomethyltransferase beta-barrel domain"/>
    <property type="match status" value="1"/>
</dbReference>
<dbReference type="Proteomes" id="UP000243180">
    <property type="component" value="Chromosome"/>
</dbReference>
<evidence type="ECO:0000256" key="1">
    <source>
        <dbReference type="PIRSR" id="PIRSR006487-1"/>
    </source>
</evidence>
<dbReference type="Gene3D" id="2.40.30.160">
    <property type="match status" value="1"/>
</dbReference>
<dbReference type="PANTHER" id="PTHR22602:SF0">
    <property type="entry name" value="TRANSFERASE CAF17, MITOCHONDRIAL-RELATED"/>
    <property type="match status" value="1"/>
</dbReference>
<dbReference type="Pfam" id="PF01571">
    <property type="entry name" value="GCV_T"/>
    <property type="match status" value="1"/>
</dbReference>
<organism evidence="3 4">
    <name type="scientific">Sulfuricaulis limicola</name>
    <dbReference type="NCBI Taxonomy" id="1620215"/>
    <lineage>
        <taxon>Bacteria</taxon>
        <taxon>Pseudomonadati</taxon>
        <taxon>Pseudomonadota</taxon>
        <taxon>Gammaproteobacteria</taxon>
        <taxon>Acidiferrobacterales</taxon>
        <taxon>Acidiferrobacteraceae</taxon>
        <taxon>Sulfuricaulis</taxon>
    </lineage>
</organism>
<dbReference type="InterPro" id="IPR017703">
    <property type="entry name" value="YgfZ/GCV_T_CS"/>
</dbReference>
<dbReference type="EMBL" id="AP014879">
    <property type="protein sequence ID" value="BAV33846.1"/>
    <property type="molecule type" value="Genomic_DNA"/>
</dbReference>
<dbReference type="InParanoid" id="A0A1B4XGB2"/>
<dbReference type="InterPro" id="IPR029043">
    <property type="entry name" value="GcvT/YgfZ_C"/>
</dbReference>
<evidence type="ECO:0000313" key="4">
    <source>
        <dbReference type="Proteomes" id="UP000243180"/>
    </source>
</evidence>
<evidence type="ECO:0000313" key="3">
    <source>
        <dbReference type="EMBL" id="BAV33846.1"/>
    </source>
</evidence>
<name>A0A1B4XGB2_9GAMM</name>
<sequence length="351" mass="38001">MNETWKSFIQSQGAVLDGDRVQHFGKPAEERRAAAQGNVLADLSDVSLIRARGADTQNFLNGQLSNDIRRLDATHSQLAAWCSPKGRMLVIFRLFRRGDDTLLQLPASLLETTLKRLKMFVLRAKVVLENADAELVSFGISGPDAEKLLRDAVGFAPGEINGCETRDAITVTKLAGPHPRFEVIAPTDNAIKLWTALKSKTTSAGPAARNWLDIMAGIPVVHPETSEAFVPQMANLEIVGGVNFKKGCYPGQEIVARMQYLGKLKQRMYRARFEGDALPRPGDSIFAPDFPGQSAGTVVAAQPAPDNGFDLLAVIQISSAETGELHLGSETGPKLSLQTLPYSVTPATRAE</sequence>
<dbReference type="Gene3D" id="3.30.70.1400">
    <property type="entry name" value="Aminomethyltransferase beta-barrel domains"/>
    <property type="match status" value="1"/>
</dbReference>
<gene>
    <name evidence="3" type="ORF">SCL_1541</name>
</gene>
<dbReference type="AlphaFoldDB" id="A0A1B4XGB2"/>
<dbReference type="SUPFAM" id="SSF103025">
    <property type="entry name" value="Folate-binding domain"/>
    <property type="match status" value="1"/>
</dbReference>
<dbReference type="GO" id="GO:0016226">
    <property type="term" value="P:iron-sulfur cluster assembly"/>
    <property type="evidence" value="ECO:0007669"/>
    <property type="project" value="TreeGrafter"/>
</dbReference>
<dbReference type="Gene3D" id="3.30.70.1630">
    <property type="match status" value="1"/>
</dbReference>
<dbReference type="KEGG" id="slim:SCL_1541"/>
<proteinExistence type="predicted"/>
<reference evidence="3 4" key="1">
    <citation type="submission" date="2015-05" db="EMBL/GenBank/DDBJ databases">
        <title>Complete genome sequence of a sulfur-oxidizing gammaproteobacterium strain HA5.</title>
        <authorList>
            <person name="Miura A."/>
            <person name="Kojima H."/>
            <person name="Fukui M."/>
        </authorList>
    </citation>
    <scope>NUCLEOTIDE SEQUENCE [LARGE SCALE GENOMIC DNA]</scope>
    <source>
        <strain evidence="3 4">HA5</strain>
    </source>
</reference>